<evidence type="ECO:0000256" key="3">
    <source>
        <dbReference type="ARBA" id="ARBA00022553"/>
    </source>
</evidence>
<name>A0ABM7VHB1_9BACT</name>
<dbReference type="Pfam" id="PF00512">
    <property type="entry name" value="HisKA"/>
    <property type="match status" value="1"/>
</dbReference>
<evidence type="ECO:0000259" key="7">
    <source>
        <dbReference type="SMART" id="SM00388"/>
    </source>
</evidence>
<feature type="domain" description="Signal transduction histidine kinase dimerisation/phosphoacceptor" evidence="7">
    <location>
        <begin position="105"/>
        <end position="170"/>
    </location>
</feature>
<dbReference type="InterPro" id="IPR001789">
    <property type="entry name" value="Sig_transdc_resp-reg_receiver"/>
</dbReference>
<evidence type="ECO:0000313" key="10">
    <source>
        <dbReference type="Proteomes" id="UP001354989"/>
    </source>
</evidence>
<reference evidence="9 10" key="1">
    <citation type="submission" date="2021-12" db="EMBL/GenBank/DDBJ databases">
        <title>Genome sequencing of bacteria with rrn-lacking chromosome and rrn-plasmid.</title>
        <authorList>
            <person name="Anda M."/>
            <person name="Iwasaki W."/>
        </authorList>
    </citation>
    <scope>NUCLEOTIDE SEQUENCE [LARGE SCALE GENOMIC DNA]</scope>
    <source>
        <strain evidence="9 10">NBRC 101262</strain>
    </source>
</reference>
<feature type="domain" description="Histidine kinase/HSP90-like ATPase" evidence="6">
    <location>
        <begin position="217"/>
        <end position="333"/>
    </location>
</feature>
<dbReference type="InterPro" id="IPR003594">
    <property type="entry name" value="HATPase_dom"/>
</dbReference>
<dbReference type="InterPro" id="IPR036097">
    <property type="entry name" value="HisK_dim/P_sf"/>
</dbReference>
<dbReference type="RefSeq" id="WP_338397275.1">
    <property type="nucleotide sequence ID" value="NZ_AP025292.1"/>
</dbReference>
<keyword evidence="3" id="KW-0597">Phosphoprotein</keyword>
<proteinExistence type="predicted"/>
<dbReference type="InterPro" id="IPR011006">
    <property type="entry name" value="CheY-like_superfamily"/>
</dbReference>
<dbReference type="EC" id="2.7.13.3" evidence="2"/>
<dbReference type="Pfam" id="PF02518">
    <property type="entry name" value="HATPase_c"/>
    <property type="match status" value="1"/>
</dbReference>
<evidence type="ECO:0000256" key="1">
    <source>
        <dbReference type="ARBA" id="ARBA00000085"/>
    </source>
</evidence>
<dbReference type="CDD" id="cd16922">
    <property type="entry name" value="HATPase_EvgS-ArcB-TorS-like"/>
    <property type="match status" value="1"/>
</dbReference>
<comment type="catalytic activity">
    <reaction evidence="1">
        <text>ATP + protein L-histidine = ADP + protein N-phospho-L-histidine.</text>
        <dbReference type="EC" id="2.7.13.3"/>
    </reaction>
</comment>
<dbReference type="Pfam" id="PF00072">
    <property type="entry name" value="Response_reg"/>
    <property type="match status" value="1"/>
</dbReference>
<dbReference type="EMBL" id="AP025292">
    <property type="protein sequence ID" value="BDD00344.1"/>
    <property type="molecule type" value="Genomic_DNA"/>
</dbReference>
<dbReference type="SUPFAM" id="SSF55874">
    <property type="entry name" value="ATPase domain of HSP90 chaperone/DNA topoisomerase II/histidine kinase"/>
    <property type="match status" value="1"/>
</dbReference>
<keyword evidence="10" id="KW-1185">Reference proteome</keyword>
<evidence type="ECO:0000259" key="8">
    <source>
        <dbReference type="SMART" id="SM00448"/>
    </source>
</evidence>
<dbReference type="InterPro" id="IPR003661">
    <property type="entry name" value="HisK_dim/P_dom"/>
</dbReference>
<dbReference type="SMART" id="SM00387">
    <property type="entry name" value="HATPase_c"/>
    <property type="match status" value="1"/>
</dbReference>
<dbReference type="PANTHER" id="PTHR43047">
    <property type="entry name" value="TWO-COMPONENT HISTIDINE PROTEIN KINASE"/>
    <property type="match status" value="1"/>
</dbReference>
<evidence type="ECO:0000313" key="9">
    <source>
        <dbReference type="EMBL" id="BDD00344.1"/>
    </source>
</evidence>
<dbReference type="InterPro" id="IPR004358">
    <property type="entry name" value="Sig_transdc_His_kin-like_C"/>
</dbReference>
<keyword evidence="4" id="KW-0808">Transferase</keyword>
<dbReference type="PRINTS" id="PR00344">
    <property type="entry name" value="BCTRLSENSOR"/>
</dbReference>
<dbReference type="SUPFAM" id="SSF47384">
    <property type="entry name" value="Homodimeric domain of signal transducing histidine kinase"/>
    <property type="match status" value="1"/>
</dbReference>
<protein>
    <recommendedName>
        <fullName evidence="2">histidine kinase</fullName>
        <ecNumber evidence="2">2.7.13.3</ecNumber>
    </recommendedName>
</protein>
<feature type="domain" description="Response regulatory" evidence="8">
    <location>
        <begin position="352"/>
        <end position="466"/>
    </location>
</feature>
<dbReference type="InterPro" id="IPR036890">
    <property type="entry name" value="HATPase_C_sf"/>
</dbReference>
<dbReference type="Gene3D" id="3.30.565.10">
    <property type="entry name" value="Histidine kinase-like ATPase, C-terminal domain"/>
    <property type="match status" value="1"/>
</dbReference>
<dbReference type="Gene3D" id="1.10.287.130">
    <property type="match status" value="1"/>
</dbReference>
<dbReference type="SMART" id="SM00448">
    <property type="entry name" value="REC"/>
    <property type="match status" value="1"/>
</dbReference>
<keyword evidence="5" id="KW-0418">Kinase</keyword>
<organism evidence="9 10">
    <name type="scientific">Persicobacter psychrovividus</name>
    <dbReference type="NCBI Taxonomy" id="387638"/>
    <lineage>
        <taxon>Bacteria</taxon>
        <taxon>Pseudomonadati</taxon>
        <taxon>Bacteroidota</taxon>
        <taxon>Cytophagia</taxon>
        <taxon>Cytophagales</taxon>
        <taxon>Persicobacteraceae</taxon>
        <taxon>Persicobacter</taxon>
    </lineage>
</organism>
<dbReference type="SMART" id="SM00388">
    <property type="entry name" value="HisKA"/>
    <property type="match status" value="1"/>
</dbReference>
<accession>A0ABM7VHB1</accession>
<evidence type="ECO:0000259" key="6">
    <source>
        <dbReference type="SMART" id="SM00387"/>
    </source>
</evidence>
<dbReference type="CDD" id="cd00082">
    <property type="entry name" value="HisKA"/>
    <property type="match status" value="1"/>
</dbReference>
<dbReference type="CDD" id="cd17546">
    <property type="entry name" value="REC_hyHK_CKI1_RcsC-like"/>
    <property type="match status" value="1"/>
</dbReference>
<dbReference type="SUPFAM" id="SSF52172">
    <property type="entry name" value="CheY-like"/>
    <property type="match status" value="1"/>
</dbReference>
<evidence type="ECO:0000256" key="2">
    <source>
        <dbReference type="ARBA" id="ARBA00012438"/>
    </source>
</evidence>
<gene>
    <name evidence="9" type="ORF">PEPS_26240</name>
</gene>
<dbReference type="Gene3D" id="3.40.50.2300">
    <property type="match status" value="1"/>
</dbReference>
<evidence type="ECO:0000256" key="4">
    <source>
        <dbReference type="ARBA" id="ARBA00022679"/>
    </source>
</evidence>
<evidence type="ECO:0000256" key="5">
    <source>
        <dbReference type="ARBA" id="ARBA00022777"/>
    </source>
</evidence>
<sequence>MNSALSPSNIPPSFLDQLPIPVLVQEKGGALIYCNQEMKEQFDDFPEAKEAQQDLFKSVSIWEQGAQCTLSTSKTPLKEWELSKLSEDDQQTVWCLKKSRPSPFEDPTFLSVVAHELRTPLNAVLGLAQLLEMENEQENLHNSFKTMQYSAEHLLGLINDVLDFSKILGGKLELDQTRFSPKQLATDIKAMLQQRADARSISLKVLVGDEIPEQLLGDAHRLKQVLINLITNAIKFTEKGAVTIRLERLPKATNRAWLRFVIEDTGIGIPEDRLERIFEPFTQAEKSTTRKFGGTGLGLSISKLLVESMGGNIRVESKEGKGTRFLISMPFDRNEQLTSKFVQRTRKDFSASKVLLVEDDVVNQVITKKYLKKFGINPEIAATGKATLEWVKQEQFDLILMDLHLPDAHGEDLTQTIRHQDKHYYEIPIIALSATRFDRWEENAKLAQMNGYLTKPLNPIVMQRTLEEFFKF</sequence>
<dbReference type="Proteomes" id="UP001354989">
    <property type="component" value="Chromosome"/>
</dbReference>